<proteinExistence type="predicted"/>
<feature type="transmembrane region" description="Helical" evidence="1">
    <location>
        <begin position="7"/>
        <end position="28"/>
    </location>
</feature>
<dbReference type="EMBL" id="BKAD01000014">
    <property type="protein sequence ID" value="GEP30422.1"/>
    <property type="molecule type" value="Genomic_DNA"/>
</dbReference>
<dbReference type="AlphaFoldDB" id="A0A512L7J0"/>
<evidence type="ECO:0000313" key="3">
    <source>
        <dbReference type="Proteomes" id="UP000321337"/>
    </source>
</evidence>
<evidence type="ECO:0000256" key="1">
    <source>
        <dbReference type="SAM" id="Phobius"/>
    </source>
</evidence>
<dbReference type="OrthoDB" id="5625942at2"/>
<gene>
    <name evidence="2" type="ORF">TPL01_15600</name>
</gene>
<accession>A0A512L7J0</accession>
<reference evidence="2 3" key="1">
    <citation type="submission" date="2019-07" db="EMBL/GenBank/DDBJ databases">
        <title>Whole genome shotgun sequence of Thiobacillus plumbophilus NBRC 107929.</title>
        <authorList>
            <person name="Hosoyama A."/>
            <person name="Uohara A."/>
            <person name="Ohji S."/>
            <person name="Ichikawa N."/>
        </authorList>
    </citation>
    <scope>NUCLEOTIDE SEQUENCE [LARGE SCALE GENOMIC DNA]</scope>
    <source>
        <strain evidence="2 3">NBRC 107929</strain>
    </source>
</reference>
<keyword evidence="1" id="KW-0472">Membrane</keyword>
<keyword evidence="1" id="KW-1133">Transmembrane helix</keyword>
<feature type="transmembrane region" description="Helical" evidence="1">
    <location>
        <begin position="34"/>
        <end position="53"/>
    </location>
</feature>
<dbReference type="RefSeq" id="WP_147072473.1">
    <property type="nucleotide sequence ID" value="NZ_AP021884.1"/>
</dbReference>
<organism evidence="2 3">
    <name type="scientific">Sulfuriferula plumbiphila</name>
    <dbReference type="NCBI Taxonomy" id="171865"/>
    <lineage>
        <taxon>Bacteria</taxon>
        <taxon>Pseudomonadati</taxon>
        <taxon>Pseudomonadota</taxon>
        <taxon>Betaproteobacteria</taxon>
        <taxon>Nitrosomonadales</taxon>
        <taxon>Sulfuricellaceae</taxon>
        <taxon>Sulfuriferula</taxon>
    </lineage>
</organism>
<keyword evidence="3" id="KW-1185">Reference proteome</keyword>
<keyword evidence="1" id="KW-0812">Transmembrane</keyword>
<comment type="caution">
    <text evidence="2">The sequence shown here is derived from an EMBL/GenBank/DDBJ whole genome shotgun (WGS) entry which is preliminary data.</text>
</comment>
<protein>
    <submittedName>
        <fullName evidence="2">Uncharacterized protein</fullName>
    </submittedName>
</protein>
<sequence length="59" mass="6290">MHKVGIVTVWAGILMSLLGLIFGAIDLVEYGEPSIWIAMVPAGFALLLLGTVVTQFSTK</sequence>
<evidence type="ECO:0000313" key="2">
    <source>
        <dbReference type="EMBL" id="GEP30422.1"/>
    </source>
</evidence>
<name>A0A512L7J0_9PROT</name>
<dbReference type="Proteomes" id="UP000321337">
    <property type="component" value="Unassembled WGS sequence"/>
</dbReference>